<evidence type="ECO:0000259" key="2">
    <source>
        <dbReference type="PROSITE" id="PS50883"/>
    </source>
</evidence>
<dbReference type="PROSITE" id="PS50883">
    <property type="entry name" value="EAL"/>
    <property type="match status" value="1"/>
</dbReference>
<dbReference type="CDD" id="cd01948">
    <property type="entry name" value="EAL"/>
    <property type="match status" value="1"/>
</dbReference>
<dbReference type="GO" id="GO:0071111">
    <property type="term" value="F:cyclic-guanylate-specific phosphodiesterase activity"/>
    <property type="evidence" value="ECO:0007669"/>
    <property type="project" value="InterPro"/>
</dbReference>
<dbReference type="EMBL" id="JADJMH010000014">
    <property type="protein sequence ID" value="MBK7675977.1"/>
    <property type="molecule type" value="Genomic_DNA"/>
</dbReference>
<dbReference type="InterPro" id="IPR043128">
    <property type="entry name" value="Rev_trsase/Diguanyl_cyclase"/>
</dbReference>
<dbReference type="Gene3D" id="3.30.70.270">
    <property type="match status" value="1"/>
</dbReference>
<dbReference type="InterPro" id="IPR050706">
    <property type="entry name" value="Cyclic-di-GMP_PDE-like"/>
</dbReference>
<dbReference type="SUPFAM" id="SSF54631">
    <property type="entry name" value="CBS-domain pair"/>
    <property type="match status" value="1"/>
</dbReference>
<dbReference type="Proteomes" id="UP000697998">
    <property type="component" value="Unassembled WGS sequence"/>
</dbReference>
<reference evidence="4 5" key="1">
    <citation type="submission" date="2020-10" db="EMBL/GenBank/DDBJ databases">
        <title>Connecting structure to function with the recovery of over 1000 high-quality activated sludge metagenome-assembled genomes encoding full-length rRNA genes using long-read sequencing.</title>
        <authorList>
            <person name="Singleton C.M."/>
            <person name="Petriglieri F."/>
            <person name="Kristensen J.M."/>
            <person name="Kirkegaard R.H."/>
            <person name="Michaelsen T.Y."/>
            <person name="Andersen M.H."/>
            <person name="Karst S.M."/>
            <person name="Dueholm M.S."/>
            <person name="Nielsen P.H."/>
            <person name="Albertsen M."/>
        </authorList>
    </citation>
    <scope>NUCLEOTIDE SEQUENCE [LARGE SCALE GENOMIC DNA]</scope>
    <source>
        <strain evidence="4">EsbW_18-Q3-R4-48_BATAC.285</strain>
    </source>
</reference>
<proteinExistence type="predicted"/>
<feature type="domain" description="GGDEF" evidence="3">
    <location>
        <begin position="433"/>
        <end position="584"/>
    </location>
</feature>
<dbReference type="Pfam" id="PF00990">
    <property type="entry name" value="GGDEF"/>
    <property type="match status" value="1"/>
</dbReference>
<name>A0A935Q0W4_9PROT</name>
<dbReference type="CDD" id="cd04598">
    <property type="entry name" value="CBS_pair_GGDEF_EAL"/>
    <property type="match status" value="1"/>
</dbReference>
<dbReference type="InterPro" id="IPR046342">
    <property type="entry name" value="CBS_dom_sf"/>
</dbReference>
<feature type="domain" description="EAL" evidence="2">
    <location>
        <begin position="5"/>
        <end position="255"/>
    </location>
</feature>
<comment type="caution">
    <text evidence="4">The sequence shown here is derived from an EMBL/GenBank/DDBJ whole genome shotgun (WGS) entry which is preliminary data.</text>
</comment>
<evidence type="ECO:0000313" key="5">
    <source>
        <dbReference type="Proteomes" id="UP000697998"/>
    </source>
</evidence>
<dbReference type="Gene3D" id="3.20.20.450">
    <property type="entry name" value="EAL domain"/>
    <property type="match status" value="1"/>
</dbReference>
<dbReference type="InterPro" id="IPR000160">
    <property type="entry name" value="GGDEF_dom"/>
</dbReference>
<dbReference type="PANTHER" id="PTHR33121">
    <property type="entry name" value="CYCLIC DI-GMP PHOSPHODIESTERASE PDEF"/>
    <property type="match status" value="1"/>
</dbReference>
<dbReference type="PROSITE" id="PS50887">
    <property type="entry name" value="GGDEF"/>
    <property type="match status" value="1"/>
</dbReference>
<dbReference type="NCBIfam" id="TIGR00254">
    <property type="entry name" value="GGDEF"/>
    <property type="match status" value="1"/>
</dbReference>
<dbReference type="CDD" id="cd01949">
    <property type="entry name" value="GGDEF"/>
    <property type="match status" value="1"/>
</dbReference>
<evidence type="ECO:0000259" key="3">
    <source>
        <dbReference type="PROSITE" id="PS50887"/>
    </source>
</evidence>
<feature type="region of interest" description="Disordered" evidence="1">
    <location>
        <begin position="609"/>
        <end position="650"/>
    </location>
</feature>
<dbReference type="InterPro" id="IPR035919">
    <property type="entry name" value="EAL_sf"/>
</dbReference>
<dbReference type="SUPFAM" id="SSF55073">
    <property type="entry name" value="Nucleotide cyclase"/>
    <property type="match status" value="1"/>
</dbReference>
<evidence type="ECO:0000313" key="4">
    <source>
        <dbReference type="EMBL" id="MBK7675977.1"/>
    </source>
</evidence>
<dbReference type="SMART" id="SM00052">
    <property type="entry name" value="EAL"/>
    <property type="match status" value="1"/>
</dbReference>
<gene>
    <name evidence="4" type="ORF">IPJ27_15160</name>
</gene>
<dbReference type="InterPro" id="IPR001633">
    <property type="entry name" value="EAL_dom"/>
</dbReference>
<dbReference type="SMART" id="SM00267">
    <property type="entry name" value="GGDEF"/>
    <property type="match status" value="1"/>
</dbReference>
<organism evidence="4 5">
    <name type="scientific">Candidatus Accumulibacter proximus</name>
    <dbReference type="NCBI Taxonomy" id="2954385"/>
    <lineage>
        <taxon>Bacteria</taxon>
        <taxon>Pseudomonadati</taxon>
        <taxon>Pseudomonadota</taxon>
        <taxon>Betaproteobacteria</taxon>
        <taxon>Candidatus Accumulibacter</taxon>
    </lineage>
</organism>
<dbReference type="Pfam" id="PF00563">
    <property type="entry name" value="EAL"/>
    <property type="match status" value="1"/>
</dbReference>
<protein>
    <submittedName>
        <fullName evidence="4">GGDEF domain-containing protein</fullName>
    </submittedName>
</protein>
<dbReference type="AlphaFoldDB" id="A0A935Q0W4"/>
<dbReference type="SUPFAM" id="SSF141868">
    <property type="entry name" value="EAL domain-like"/>
    <property type="match status" value="1"/>
</dbReference>
<dbReference type="PANTHER" id="PTHR33121:SF76">
    <property type="entry name" value="SIGNALING PROTEIN"/>
    <property type="match status" value="1"/>
</dbReference>
<sequence>MIMPLRDQANDVGRIIREGLLHPVFQPILDFRAHAYLGFESLIRGPASSPLHLPEQLFAAARSAGLASALEHACREASLRAFDHLGLPGRLFLNVTPDCLLDDRLMNGETCRLLNELGIAANRVVIELTENQQVTDLPGIHEGLLHFRGRGFQIAIDDLGEGFANLRMWSEVRPEFVKIDKHFIHGIADDRMKYHFVRAMQDLAEICNASIVAEGIERCEDFAFVRDLGIACAQGYFVAGPATSPDRHLSPTVVQALARKQLALSPAGARMATAIDLLRPLPPAPLEASNESVMARFEADTELDVLPVVRGDLPVGLINRHTLFERFARPFHRELYGRASCAQFMDHAPLVVDQQATAQQLATMLALAPKHHLFDGFIITGEGKYLGVGNSHDVMAMITEMQISAARYANPLTQLPGNVPINEHIDRMLAASKDFVVAYLDVDAFKPYNDTYGYRRGDDVIQILGRMICQTVNQDIDFVGHIGGDDFFVVFQSTDWEARCWEIVNRFGEAMSRIGGANCHGHGGYMAENRKGELVSQAWPTLSVGAVRVNSGDCDSHREVAAAVSVAKKEAKKAGRSLPGKLPGGCVFVERRRSGQVEDARLAGSRLKPCSDAAARQRKEECPPIPSSPKVGAEIPPGGTTRESTRTRIV</sequence>
<dbReference type="InterPro" id="IPR029787">
    <property type="entry name" value="Nucleotide_cyclase"/>
</dbReference>
<accession>A0A935Q0W4</accession>
<evidence type="ECO:0000256" key="1">
    <source>
        <dbReference type="SAM" id="MobiDB-lite"/>
    </source>
</evidence>